<evidence type="ECO:0000313" key="1">
    <source>
        <dbReference type="EMBL" id="KAH9751093.1"/>
    </source>
</evidence>
<name>A0ACB8K9L6_CITSI</name>
<dbReference type="Proteomes" id="UP000829398">
    <property type="component" value="Chromosome 5"/>
</dbReference>
<sequence length="355" mass="40666">MDVIHGENGAREHFQAQAQVWSYTYNYMKSLSLKRAIQLRIPDIINNSGQPMTLTQIIVALNVHPNKTRCTQILVCLLAHSGFFVQQKDGKNEQEEESILLPPHLDFFSRISLQLQGSTILLLIADATFTTSFHFLSTWLQNDDQTLFGTADGNYGKSHCYSISRYKMHCFCLPLVVDNMVGTNNLDFFGGNMFEAIPPPNAVLLKQRKMRSSSFNEMPQPPLNYVEAGTIDAISRWTRGRKPAAPVSRDSSNDEDFRELILSRWLEDIDTRHRYGNNLHLYYNVWITSESKQPFFNWSDDGDGKEVNLEQCPRTNRQHQGSFVKVKRTRLHGNGRLRCHPGRMQCRTIGDSSPH</sequence>
<accession>A0ACB8K9L6</accession>
<proteinExistence type="predicted"/>
<keyword evidence="2" id="KW-1185">Reference proteome</keyword>
<protein>
    <submittedName>
        <fullName evidence="1">O-methyltransferase ZRP4</fullName>
    </submittedName>
</protein>
<reference evidence="2" key="1">
    <citation type="journal article" date="2023" name="Hortic. Res.">
        <title>A chromosome-level phased genome enabling allele-level studies in sweet orange: a case study on citrus Huanglongbing tolerance.</title>
        <authorList>
            <person name="Wu B."/>
            <person name="Yu Q."/>
            <person name="Deng Z."/>
            <person name="Duan Y."/>
            <person name="Luo F."/>
            <person name="Gmitter F. Jr."/>
        </authorList>
    </citation>
    <scope>NUCLEOTIDE SEQUENCE [LARGE SCALE GENOMIC DNA]</scope>
    <source>
        <strain evidence="2">cv. Valencia</strain>
    </source>
</reference>
<evidence type="ECO:0000313" key="2">
    <source>
        <dbReference type="Proteomes" id="UP000829398"/>
    </source>
</evidence>
<organism evidence="1 2">
    <name type="scientific">Citrus sinensis</name>
    <name type="common">Sweet orange</name>
    <name type="synonym">Citrus aurantium var. sinensis</name>
    <dbReference type="NCBI Taxonomy" id="2711"/>
    <lineage>
        <taxon>Eukaryota</taxon>
        <taxon>Viridiplantae</taxon>
        <taxon>Streptophyta</taxon>
        <taxon>Embryophyta</taxon>
        <taxon>Tracheophyta</taxon>
        <taxon>Spermatophyta</taxon>
        <taxon>Magnoliopsida</taxon>
        <taxon>eudicotyledons</taxon>
        <taxon>Gunneridae</taxon>
        <taxon>Pentapetalae</taxon>
        <taxon>rosids</taxon>
        <taxon>malvids</taxon>
        <taxon>Sapindales</taxon>
        <taxon>Rutaceae</taxon>
        <taxon>Aurantioideae</taxon>
        <taxon>Citrus</taxon>
    </lineage>
</organism>
<comment type="caution">
    <text evidence="1">The sequence shown here is derived from an EMBL/GenBank/DDBJ whole genome shotgun (WGS) entry which is preliminary data.</text>
</comment>
<dbReference type="EMBL" id="CM039174">
    <property type="protein sequence ID" value="KAH9751093.1"/>
    <property type="molecule type" value="Genomic_DNA"/>
</dbReference>
<gene>
    <name evidence="1" type="ORF">KPL71_014149</name>
</gene>